<evidence type="ECO:0000313" key="3">
    <source>
        <dbReference type="EMBL" id="KAJ7963329.1"/>
    </source>
</evidence>
<feature type="compositionally biased region" description="Basic and acidic residues" evidence="2">
    <location>
        <begin position="259"/>
        <end position="276"/>
    </location>
</feature>
<dbReference type="EMBL" id="JARAOO010000007">
    <property type="protein sequence ID" value="KAJ7963329.1"/>
    <property type="molecule type" value="Genomic_DNA"/>
</dbReference>
<feature type="compositionally biased region" description="Polar residues" evidence="2">
    <location>
        <begin position="277"/>
        <end position="297"/>
    </location>
</feature>
<feature type="coiled-coil region" evidence="1">
    <location>
        <begin position="852"/>
        <end position="879"/>
    </location>
</feature>
<evidence type="ECO:0000256" key="1">
    <source>
        <dbReference type="SAM" id="Coils"/>
    </source>
</evidence>
<accession>A0AAD7PQE3</accession>
<feature type="compositionally biased region" description="Basic and acidic residues" evidence="2">
    <location>
        <begin position="507"/>
        <end position="523"/>
    </location>
</feature>
<dbReference type="PANTHER" id="PTHR31008:SF15">
    <property type="entry name" value="GPI-ANCHORED ADHESIN-LIKE PROTEIN"/>
    <property type="match status" value="1"/>
</dbReference>
<feature type="compositionally biased region" description="Polar residues" evidence="2">
    <location>
        <begin position="328"/>
        <end position="340"/>
    </location>
</feature>
<dbReference type="PANTHER" id="PTHR31008">
    <property type="entry name" value="COP1-INTERACTING PROTEIN-RELATED"/>
    <property type="match status" value="1"/>
</dbReference>
<keyword evidence="1" id="KW-0175">Coiled coil</keyword>
<feature type="region of interest" description="Disordered" evidence="2">
    <location>
        <begin position="214"/>
        <end position="341"/>
    </location>
</feature>
<protein>
    <submittedName>
        <fullName evidence="3">ABC transporter B family member 19</fullName>
    </submittedName>
</protein>
<feature type="compositionally biased region" description="Polar residues" evidence="2">
    <location>
        <begin position="470"/>
        <end position="481"/>
    </location>
</feature>
<proteinExistence type="predicted"/>
<keyword evidence="4" id="KW-1185">Reference proteome</keyword>
<feature type="compositionally biased region" description="Polar residues" evidence="2">
    <location>
        <begin position="414"/>
        <end position="432"/>
    </location>
</feature>
<feature type="compositionally biased region" description="Basic and acidic residues" evidence="2">
    <location>
        <begin position="298"/>
        <end position="308"/>
    </location>
</feature>
<dbReference type="Proteomes" id="UP001163823">
    <property type="component" value="Chromosome 7"/>
</dbReference>
<sequence>MKSGTPIDYAVFQLSPKRTRCELFVSSDGNTEKLASGSVKSFVTHLKVAEEQVSQSVQSIKLEVERHKNAESWFTRGTLERFVRFVSTPEVLEQVITFDAEMSQLEAARRIYSQGAGNQHIGAIGVEVTSNHSSSRCNQVLSSPSSLKELLKAIDVRLVAVRQDLSTACAHAVAAGFNPNTVSELQHFADQFGAHRLNQACIKFNSLYQRRPDLISPWKPAQGGDERDVRSSYGSDMSIDDPTEDQAGSHIKSHQPHKTSQEQRYRSTETQHHLDQSKPSTWQQPKSFATFPSQRSNVNEKDEAKTEEALTNYVAEKEKKKEEARIEWSSTPASQSSRRLSVQDRINLFENKQKESSSGSGGKPVVGKSVELRRLSSDVSSGSVIPEKAVLRRWSGASDMSIDVSGEKKDTESPLCTPSSISSVHQPKSNTFPGGFEDKDPQDQFNSPTHLGISADKEEEVELKARSSWKDQSSSHTQLRSSIGRAEKVGSNDQETSQEKSNISAGVEEKSAGYKEQVRPEAHLKVSSDQAEIVGFRTQITPQTHIGAVGTKLGDKYESEFARAEGKMRNQAVAQSRIRGSHNHSRSFSGQFEDGIGLRSREASSVQLKMVDTEQFTHQSQWKSFSEELEAVSGKGSMLTGGLQIKVEDSEVHQMKYQKPVSGSSEQIKKSKGKRDVTRVTYENSKLDIPVKDVLGSQDMIGVTSDSPVEQVQRVRQSKGNQELNDELKMKANELEKLFAEHKLRVPGDPSSSVRKTEPSDAHIEHTVCSQYQKPAAVELTPPQLHGINTGVEPSGSASNVAKSNTTSLMKIVENHNYGDSLRRSFSELNYADDSRGKFYEMYMQKRDAKLREEWSSNKAEKEAKMKAMEDRLEQSRADMKAKFSGVLGQTGFSL</sequence>
<dbReference type="KEGG" id="qsa:O6P43_018441"/>
<comment type="caution">
    <text evidence="3">The sequence shown here is derived from an EMBL/GenBank/DDBJ whole genome shotgun (WGS) entry which is preliminary data.</text>
</comment>
<dbReference type="AlphaFoldDB" id="A0AAD7PQE3"/>
<feature type="region of interest" description="Disordered" evidence="2">
    <location>
        <begin position="402"/>
        <end position="523"/>
    </location>
</feature>
<reference evidence="3" key="1">
    <citation type="journal article" date="2023" name="Science">
        <title>Elucidation of the pathway for biosynthesis of saponin adjuvants from the soapbark tree.</title>
        <authorList>
            <person name="Reed J."/>
            <person name="Orme A."/>
            <person name="El-Demerdash A."/>
            <person name="Owen C."/>
            <person name="Martin L.B.B."/>
            <person name="Misra R.C."/>
            <person name="Kikuchi S."/>
            <person name="Rejzek M."/>
            <person name="Martin A.C."/>
            <person name="Harkess A."/>
            <person name="Leebens-Mack J."/>
            <person name="Louveau T."/>
            <person name="Stephenson M.J."/>
            <person name="Osbourn A."/>
        </authorList>
    </citation>
    <scope>NUCLEOTIDE SEQUENCE</scope>
    <source>
        <strain evidence="3">S10</strain>
    </source>
</reference>
<gene>
    <name evidence="3" type="ORF">O6P43_018441</name>
</gene>
<organism evidence="3 4">
    <name type="scientific">Quillaja saponaria</name>
    <name type="common">Soap bark tree</name>
    <dbReference type="NCBI Taxonomy" id="32244"/>
    <lineage>
        <taxon>Eukaryota</taxon>
        <taxon>Viridiplantae</taxon>
        <taxon>Streptophyta</taxon>
        <taxon>Embryophyta</taxon>
        <taxon>Tracheophyta</taxon>
        <taxon>Spermatophyta</taxon>
        <taxon>Magnoliopsida</taxon>
        <taxon>eudicotyledons</taxon>
        <taxon>Gunneridae</taxon>
        <taxon>Pentapetalae</taxon>
        <taxon>rosids</taxon>
        <taxon>fabids</taxon>
        <taxon>Fabales</taxon>
        <taxon>Quillajaceae</taxon>
        <taxon>Quillaja</taxon>
    </lineage>
</organism>
<evidence type="ECO:0000313" key="4">
    <source>
        <dbReference type="Proteomes" id="UP001163823"/>
    </source>
</evidence>
<evidence type="ECO:0000256" key="2">
    <source>
        <dbReference type="SAM" id="MobiDB-lite"/>
    </source>
</evidence>
<feature type="compositionally biased region" description="Basic and acidic residues" evidence="2">
    <location>
        <begin position="315"/>
        <end position="326"/>
    </location>
</feature>
<feature type="compositionally biased region" description="Polar residues" evidence="2">
    <location>
        <begin position="491"/>
        <end position="504"/>
    </location>
</feature>
<name>A0AAD7PQE3_QUISA</name>